<evidence type="ECO:0000256" key="1">
    <source>
        <dbReference type="SAM" id="MobiDB-lite"/>
    </source>
</evidence>
<evidence type="ECO:0000313" key="2">
    <source>
        <dbReference type="EMBL" id="KAJ1719917.1"/>
    </source>
</evidence>
<dbReference type="AlphaFoldDB" id="A0A9W7XVV2"/>
<feature type="region of interest" description="Disordered" evidence="1">
    <location>
        <begin position="120"/>
        <end position="182"/>
    </location>
</feature>
<gene>
    <name evidence="2" type="ORF">LPJ53_005387</name>
</gene>
<organism evidence="2 3">
    <name type="scientific">Coemansia erecta</name>
    <dbReference type="NCBI Taxonomy" id="147472"/>
    <lineage>
        <taxon>Eukaryota</taxon>
        <taxon>Fungi</taxon>
        <taxon>Fungi incertae sedis</taxon>
        <taxon>Zoopagomycota</taxon>
        <taxon>Kickxellomycotina</taxon>
        <taxon>Kickxellomycetes</taxon>
        <taxon>Kickxellales</taxon>
        <taxon>Kickxellaceae</taxon>
        <taxon>Coemansia</taxon>
    </lineage>
</organism>
<dbReference type="OrthoDB" id="5632at2759"/>
<comment type="caution">
    <text evidence="2">The sequence shown here is derived from an EMBL/GenBank/DDBJ whole genome shotgun (WGS) entry which is preliminary data.</text>
</comment>
<sequence>MVSMSAYHTPGVNGRKTLGKASPLANSFSLIEYNKDLRFLIMDCPTNSTIPLYLKDLPFKDGDVPVIALIEKGSDPLDAIEHVRRKRRGAFNNRQITYLADSYKRSSGSKSSVKIGSAIRQSPLTSGGSPQSSTNSPGGSTHPLQPPNASSSAGGSAGNKPNSTSSTASASKSLFKKIFGSH</sequence>
<protein>
    <submittedName>
        <fullName evidence="2">Uncharacterized protein</fullName>
    </submittedName>
</protein>
<dbReference type="InterPro" id="IPR029021">
    <property type="entry name" value="Prot-tyrosine_phosphatase-like"/>
</dbReference>
<proteinExistence type="predicted"/>
<dbReference type="Proteomes" id="UP001149813">
    <property type="component" value="Unassembled WGS sequence"/>
</dbReference>
<dbReference type="Gene3D" id="3.90.190.10">
    <property type="entry name" value="Protein tyrosine phosphatase superfamily"/>
    <property type="match status" value="1"/>
</dbReference>
<keyword evidence="3" id="KW-1185">Reference proteome</keyword>
<reference evidence="2" key="1">
    <citation type="submission" date="2022-07" db="EMBL/GenBank/DDBJ databases">
        <title>Phylogenomic reconstructions and comparative analyses of Kickxellomycotina fungi.</title>
        <authorList>
            <person name="Reynolds N.K."/>
            <person name="Stajich J.E."/>
            <person name="Barry K."/>
            <person name="Grigoriev I.V."/>
            <person name="Crous P."/>
            <person name="Smith M.E."/>
        </authorList>
    </citation>
    <scope>NUCLEOTIDE SEQUENCE</scope>
    <source>
        <strain evidence="2">NBRC 32514</strain>
    </source>
</reference>
<dbReference type="EMBL" id="JANBOJ010000321">
    <property type="protein sequence ID" value="KAJ1719917.1"/>
    <property type="molecule type" value="Genomic_DNA"/>
</dbReference>
<feature type="compositionally biased region" description="Polar residues" evidence="1">
    <location>
        <begin position="120"/>
        <end position="143"/>
    </location>
</feature>
<evidence type="ECO:0000313" key="3">
    <source>
        <dbReference type="Proteomes" id="UP001149813"/>
    </source>
</evidence>
<accession>A0A9W7XVV2</accession>
<feature type="compositionally biased region" description="Low complexity" evidence="1">
    <location>
        <begin position="147"/>
        <end position="173"/>
    </location>
</feature>
<name>A0A9W7XVV2_9FUNG</name>